<dbReference type="Gene3D" id="3.30.559.30">
    <property type="entry name" value="Nonribosomal peptide synthetase, condensation domain"/>
    <property type="match status" value="4"/>
</dbReference>
<dbReference type="InterPro" id="IPR005814">
    <property type="entry name" value="Aminotrans_3"/>
</dbReference>
<evidence type="ECO:0000256" key="7">
    <source>
        <dbReference type="ARBA" id="ARBA00022679"/>
    </source>
</evidence>
<comment type="function">
    <text evidence="11">Involved in production of the polyketide antibiotic thailandamide.</text>
</comment>
<evidence type="ECO:0000256" key="1">
    <source>
        <dbReference type="ARBA" id="ARBA00001957"/>
    </source>
</evidence>
<dbReference type="Gene3D" id="3.40.640.10">
    <property type="entry name" value="Type I PLP-dependent aspartate aminotransferase-like (Major domain)"/>
    <property type="match status" value="1"/>
</dbReference>
<dbReference type="Pfam" id="PF02801">
    <property type="entry name" value="Ketoacyl-synt_C"/>
    <property type="match status" value="1"/>
</dbReference>
<dbReference type="SUPFAM" id="SSF52777">
    <property type="entry name" value="CoA-dependent acyltransferases"/>
    <property type="match status" value="8"/>
</dbReference>
<dbReference type="PROSITE" id="PS50075">
    <property type="entry name" value="CARRIER"/>
    <property type="match status" value="4"/>
</dbReference>
<dbReference type="EMBL" id="MG844357">
    <property type="protein sequence ID" value="AVI26390.1"/>
    <property type="molecule type" value="Genomic_DNA"/>
</dbReference>
<reference evidence="15" key="1">
    <citation type="journal article" date="2018" name="Proc. Natl. Acad. Sci. U.S.A.">
        <title>Single-bacterial genomics validates rich and varied specialized metabolism of uncultivated Entotheonella sponge symbionts.</title>
        <authorList>
            <person name="Mori T."/>
            <person name="Cahn J.K.B."/>
            <person name="Wilson M.C."/>
            <person name="Meoded R.A."/>
            <person name="Wiebach V."/>
            <person name="Martinez A.F.C."/>
            <person name="Helfrich E.J.N."/>
            <person name="Albersmeier A."/>
            <person name="Wibberg D."/>
            <person name="Datwyler S."/>
            <person name="Keren R."/>
            <person name="Lavy A."/>
            <person name="Ruckert C."/>
            <person name="Ilan M."/>
            <person name="Kalinowski J."/>
            <person name="Matsunaga S."/>
            <person name="Takeyama H."/>
            <person name="Piel J."/>
        </authorList>
    </citation>
    <scope>NUCLEOTIDE SEQUENCE</scope>
    <source>
        <strain evidence="15">TSWB1</strain>
    </source>
</reference>
<dbReference type="InterPro" id="IPR000873">
    <property type="entry name" value="AMP-dep_synth/lig_dom"/>
</dbReference>
<keyword evidence="9" id="KW-0175">Coiled coil</keyword>
<dbReference type="Pfam" id="PF13193">
    <property type="entry name" value="AMP-binding_C"/>
    <property type="match status" value="2"/>
</dbReference>
<dbReference type="PANTHER" id="PTHR45527:SF1">
    <property type="entry name" value="FATTY ACID SYNTHASE"/>
    <property type="match status" value="1"/>
</dbReference>
<feature type="domain" description="Carrier" evidence="13">
    <location>
        <begin position="2112"/>
        <end position="2188"/>
    </location>
</feature>
<dbReference type="Pfam" id="PF00501">
    <property type="entry name" value="AMP-binding"/>
    <property type="match status" value="2"/>
</dbReference>
<protein>
    <submittedName>
        <fullName evidence="15">Polyketide synthase / nonribosomal peptide synthase hybrid</fullName>
    </submittedName>
</protein>
<feature type="domain" description="Ketosynthase family 3 (KS3)" evidence="14">
    <location>
        <begin position="36"/>
        <end position="463"/>
    </location>
</feature>
<dbReference type="Gene3D" id="3.30.70.3290">
    <property type="match status" value="1"/>
</dbReference>
<dbReference type="InterPro" id="IPR014030">
    <property type="entry name" value="Ketoacyl_synth_N"/>
</dbReference>
<dbReference type="SUPFAM" id="SSF53383">
    <property type="entry name" value="PLP-dependent transferases"/>
    <property type="match status" value="1"/>
</dbReference>
<evidence type="ECO:0000256" key="2">
    <source>
        <dbReference type="ARBA" id="ARBA00004496"/>
    </source>
</evidence>
<evidence type="ECO:0000256" key="8">
    <source>
        <dbReference type="ARBA" id="ARBA00022898"/>
    </source>
</evidence>
<dbReference type="SMART" id="SM01294">
    <property type="entry name" value="PKS_PP_betabranch"/>
    <property type="match status" value="1"/>
</dbReference>
<dbReference type="CDD" id="cd05930">
    <property type="entry name" value="A_NRPS"/>
    <property type="match status" value="1"/>
</dbReference>
<dbReference type="Gene3D" id="3.40.47.10">
    <property type="match status" value="1"/>
</dbReference>
<dbReference type="InterPro" id="IPR015421">
    <property type="entry name" value="PyrdxlP-dep_Trfase_major"/>
</dbReference>
<dbReference type="SUPFAM" id="SSF55048">
    <property type="entry name" value="Probable ACP-binding domain of malonyl-CoA ACP transacylase"/>
    <property type="match status" value="1"/>
</dbReference>
<dbReference type="Gene3D" id="3.90.1150.10">
    <property type="entry name" value="Aspartate Aminotransferase, domain 1"/>
    <property type="match status" value="1"/>
</dbReference>
<dbReference type="InterPro" id="IPR020845">
    <property type="entry name" value="AMP-binding_CS"/>
</dbReference>
<comment type="subcellular location">
    <subcellularLocation>
        <location evidence="2">Cytoplasm</location>
    </subcellularLocation>
</comment>
<dbReference type="NCBIfam" id="NF003417">
    <property type="entry name" value="PRK04813.1"/>
    <property type="match status" value="2"/>
</dbReference>
<dbReference type="Gene3D" id="3.40.50.980">
    <property type="match status" value="4"/>
</dbReference>
<dbReference type="Pfam" id="PF00202">
    <property type="entry name" value="Aminotran_3"/>
    <property type="match status" value="1"/>
</dbReference>
<dbReference type="FunFam" id="3.40.50.12780:FF:000012">
    <property type="entry name" value="Non-ribosomal peptide synthetase"/>
    <property type="match status" value="1"/>
</dbReference>
<comment type="similarity">
    <text evidence="3">Belongs to the ATP-dependent AMP-binding enzyme family.</text>
</comment>
<dbReference type="InterPro" id="IPR001242">
    <property type="entry name" value="Condensation_dom"/>
</dbReference>
<evidence type="ECO:0000256" key="6">
    <source>
        <dbReference type="ARBA" id="ARBA00022553"/>
    </source>
</evidence>
<dbReference type="InterPro" id="IPR045851">
    <property type="entry name" value="AMP-bd_C_sf"/>
</dbReference>
<feature type="region of interest" description="Disordered" evidence="12">
    <location>
        <begin position="4794"/>
        <end position="4817"/>
    </location>
</feature>
<dbReference type="InterPro" id="IPR014031">
    <property type="entry name" value="Ketoacyl_synth_C"/>
</dbReference>
<feature type="compositionally biased region" description="Basic and acidic residues" evidence="12">
    <location>
        <begin position="926"/>
        <end position="943"/>
    </location>
</feature>
<dbReference type="InterPro" id="IPR036736">
    <property type="entry name" value="ACP-like_sf"/>
</dbReference>
<name>A0A2P1AM87_9BACT</name>
<evidence type="ECO:0000256" key="12">
    <source>
        <dbReference type="SAM" id="MobiDB-lite"/>
    </source>
</evidence>
<dbReference type="Gene3D" id="3.30.559.10">
    <property type="entry name" value="Chloramphenicol acetyltransferase-like domain"/>
    <property type="match status" value="4"/>
</dbReference>
<dbReference type="InterPro" id="IPR023213">
    <property type="entry name" value="CAT-like_dom_sf"/>
</dbReference>
<dbReference type="InterPro" id="IPR016039">
    <property type="entry name" value="Thiolase-like"/>
</dbReference>
<dbReference type="Pfam" id="PF00550">
    <property type="entry name" value="PP-binding"/>
    <property type="match status" value="4"/>
</dbReference>
<dbReference type="PROSITE" id="PS00606">
    <property type="entry name" value="KS3_1"/>
    <property type="match status" value="1"/>
</dbReference>
<dbReference type="InterPro" id="IPR015424">
    <property type="entry name" value="PyrdxlP-dep_Trfase"/>
</dbReference>
<dbReference type="GO" id="GO:0043041">
    <property type="term" value="P:amino acid activation for nonribosomal peptide biosynthetic process"/>
    <property type="evidence" value="ECO:0007669"/>
    <property type="project" value="TreeGrafter"/>
</dbReference>
<dbReference type="InterPro" id="IPR006162">
    <property type="entry name" value="Ppantetheine_attach_site"/>
</dbReference>
<evidence type="ECO:0000256" key="11">
    <source>
        <dbReference type="ARBA" id="ARBA00054155"/>
    </source>
</evidence>
<dbReference type="InterPro" id="IPR018201">
    <property type="entry name" value="Ketoacyl_synth_AS"/>
</dbReference>
<feature type="domain" description="Carrier" evidence="13">
    <location>
        <begin position="972"/>
        <end position="1047"/>
    </location>
</feature>
<evidence type="ECO:0000256" key="3">
    <source>
        <dbReference type="ARBA" id="ARBA00006432"/>
    </source>
</evidence>
<evidence type="ECO:0000259" key="14">
    <source>
        <dbReference type="PROSITE" id="PS52004"/>
    </source>
</evidence>
<dbReference type="InterPro" id="IPR014043">
    <property type="entry name" value="Acyl_transferase_dom"/>
</dbReference>
<feature type="compositionally biased region" description="Low complexity" evidence="12">
    <location>
        <begin position="1151"/>
        <end position="1163"/>
    </location>
</feature>
<dbReference type="SUPFAM" id="SSF53901">
    <property type="entry name" value="Thiolase-like"/>
    <property type="match status" value="1"/>
</dbReference>
<dbReference type="InterPro" id="IPR001227">
    <property type="entry name" value="Ac_transferase_dom_sf"/>
</dbReference>
<dbReference type="GO" id="GO:0044550">
    <property type="term" value="P:secondary metabolite biosynthetic process"/>
    <property type="evidence" value="ECO:0007669"/>
    <property type="project" value="UniProtKB-ARBA"/>
</dbReference>
<dbReference type="GO" id="GO:0004315">
    <property type="term" value="F:3-oxoacyl-[acyl-carrier-protein] synthase activity"/>
    <property type="evidence" value="ECO:0007669"/>
    <property type="project" value="InterPro"/>
</dbReference>
<dbReference type="FunFam" id="3.30.300.30:FF:000010">
    <property type="entry name" value="Enterobactin synthetase component F"/>
    <property type="match status" value="2"/>
</dbReference>
<feature type="domain" description="Carrier" evidence="13">
    <location>
        <begin position="3180"/>
        <end position="3254"/>
    </location>
</feature>
<dbReference type="FunFam" id="3.30.559.10:FF:000012">
    <property type="entry name" value="Non-ribosomal peptide synthetase"/>
    <property type="match status" value="2"/>
</dbReference>
<keyword evidence="5" id="KW-0963">Cytoplasm</keyword>
<dbReference type="NCBIfam" id="TIGR01733">
    <property type="entry name" value="AA-adenyl-dom"/>
    <property type="match status" value="2"/>
</dbReference>
<dbReference type="PROSITE" id="PS00455">
    <property type="entry name" value="AMP_BINDING"/>
    <property type="match status" value="2"/>
</dbReference>
<dbReference type="PROSITE" id="PS00012">
    <property type="entry name" value="PHOSPHOPANTETHEINE"/>
    <property type="match status" value="3"/>
</dbReference>
<dbReference type="FunFam" id="2.30.38.10:FF:000001">
    <property type="entry name" value="Non-ribosomal peptide synthetase PvdI"/>
    <property type="match status" value="1"/>
</dbReference>
<dbReference type="Gene3D" id="3.30.300.30">
    <property type="match status" value="2"/>
</dbReference>
<dbReference type="SUPFAM" id="SSF52151">
    <property type="entry name" value="FabD/lysophospholipase-like"/>
    <property type="match status" value="1"/>
</dbReference>
<dbReference type="InterPro" id="IPR016036">
    <property type="entry name" value="Malonyl_transacylase_ACP-bd"/>
</dbReference>
<dbReference type="FunFam" id="3.40.47.10:FF:000019">
    <property type="entry name" value="Polyketide synthase type I"/>
    <property type="match status" value="1"/>
</dbReference>
<dbReference type="SUPFAM" id="SSF56801">
    <property type="entry name" value="Acetyl-CoA synthetase-like"/>
    <property type="match status" value="2"/>
</dbReference>
<dbReference type="InterPro" id="IPR015422">
    <property type="entry name" value="PyrdxlP-dep_Trfase_small"/>
</dbReference>
<dbReference type="SMART" id="SM00825">
    <property type="entry name" value="PKS_KS"/>
    <property type="match status" value="1"/>
</dbReference>
<dbReference type="InterPro" id="IPR020806">
    <property type="entry name" value="PKS_PP-bd"/>
</dbReference>
<proteinExistence type="inferred from homology"/>
<gene>
    <name evidence="15" type="primary">tnaC</name>
</gene>
<feature type="region of interest" description="Disordered" evidence="12">
    <location>
        <begin position="1122"/>
        <end position="1165"/>
    </location>
</feature>
<feature type="domain" description="Carrier" evidence="13">
    <location>
        <begin position="4255"/>
        <end position="4330"/>
    </location>
</feature>
<dbReference type="GO" id="GO:0005829">
    <property type="term" value="C:cytosol"/>
    <property type="evidence" value="ECO:0007669"/>
    <property type="project" value="TreeGrafter"/>
</dbReference>
<dbReference type="GO" id="GO:0008483">
    <property type="term" value="F:transaminase activity"/>
    <property type="evidence" value="ECO:0007669"/>
    <property type="project" value="InterPro"/>
</dbReference>
<evidence type="ECO:0000256" key="4">
    <source>
        <dbReference type="ARBA" id="ARBA00022450"/>
    </source>
</evidence>
<dbReference type="SMART" id="SM00823">
    <property type="entry name" value="PKS_PP"/>
    <property type="match status" value="4"/>
</dbReference>
<comment type="similarity">
    <text evidence="10">In the C-terminal section; belongs to the NRP synthetase family.</text>
</comment>
<evidence type="ECO:0000256" key="5">
    <source>
        <dbReference type="ARBA" id="ARBA00022490"/>
    </source>
</evidence>
<evidence type="ECO:0000259" key="13">
    <source>
        <dbReference type="PROSITE" id="PS50075"/>
    </source>
</evidence>
<dbReference type="GO" id="GO:0006633">
    <property type="term" value="P:fatty acid biosynthetic process"/>
    <property type="evidence" value="ECO:0007669"/>
    <property type="project" value="InterPro"/>
</dbReference>
<dbReference type="FunFam" id="3.40.366.10:FF:000002">
    <property type="entry name" value="Probable polyketide synthase 2"/>
    <property type="match status" value="1"/>
</dbReference>
<keyword evidence="4" id="KW-0596">Phosphopantetheine</keyword>
<dbReference type="SUPFAM" id="SSF47336">
    <property type="entry name" value="ACP-like"/>
    <property type="match status" value="4"/>
</dbReference>
<dbReference type="Pfam" id="PF00109">
    <property type="entry name" value="ketoacyl-synt"/>
    <property type="match status" value="1"/>
</dbReference>
<feature type="region of interest" description="Disordered" evidence="12">
    <location>
        <begin position="923"/>
        <end position="968"/>
    </location>
</feature>
<dbReference type="PANTHER" id="PTHR45527">
    <property type="entry name" value="NONRIBOSOMAL PEPTIDE SYNTHETASE"/>
    <property type="match status" value="1"/>
</dbReference>
<dbReference type="InterPro" id="IPR016035">
    <property type="entry name" value="Acyl_Trfase/lysoPLipase"/>
</dbReference>
<dbReference type="InterPro" id="IPR025110">
    <property type="entry name" value="AMP-bd_C"/>
</dbReference>
<dbReference type="CDD" id="cd17646">
    <property type="entry name" value="A_NRPS_AB3403-like"/>
    <property type="match status" value="1"/>
</dbReference>
<dbReference type="CDD" id="cd00833">
    <property type="entry name" value="PKS"/>
    <property type="match status" value="1"/>
</dbReference>
<dbReference type="FunFam" id="1.10.1200.10:FF:000016">
    <property type="entry name" value="Non-ribosomal peptide synthase"/>
    <property type="match status" value="1"/>
</dbReference>
<dbReference type="FunFam" id="3.40.50.980:FF:000002">
    <property type="entry name" value="Enterobactin synthetase component F"/>
    <property type="match status" value="1"/>
</dbReference>
<dbReference type="InterPro" id="IPR009081">
    <property type="entry name" value="PP-bd_ACP"/>
</dbReference>
<dbReference type="Gene3D" id="3.40.366.10">
    <property type="entry name" value="Malonyl-Coenzyme A Acyl Carrier Protein, domain 2"/>
    <property type="match status" value="1"/>
</dbReference>
<dbReference type="InterPro" id="IPR020841">
    <property type="entry name" value="PKS_Beta-ketoAc_synthase_dom"/>
</dbReference>
<keyword evidence="7" id="KW-0808">Transferase</keyword>
<comment type="cofactor">
    <cofactor evidence="1">
        <name>pantetheine 4'-phosphate</name>
        <dbReference type="ChEBI" id="CHEBI:47942"/>
    </cofactor>
</comment>
<sequence>MSPDSAKHDYQDLMRQTLIKLDDLQSKVKEAEYARTEPIAIIGLGCRFPGGANHPDAYWDLLRNGVDATCEVPADRWDKDAYYDPDPDAPGKIYTRRGGFIDRIDTFDPPFFRIAAREAESMDPQQRLLLEVGWEALEYANIPAERLYNTPVGVFVGISRFDYAMYQMGSGDPRHITGLTGTGSAMCVAAGRLSFCLGVTGPSLIVDTACSSSLVALHLACESLRRQECQMALAGGVNLQIRPEIFVNMSRARMLSPDGHCKTFAATADGIALGEGAGMLALKRLSDAQQDGDRILALIRGSMVNQDGPSGGLTVPNGPSQERVIRQALHNAGVEPDAVSYIEAHGTGTPLGDPIEIGALGQVFGPRPMERPLFVGSVKTNLGHLEAAAGISGIIKLVLCFLNEYLPPHLHCEQPNPRIAWDRWPFLKLTHEGVSWKQGDQPRIAGISGFGVSGTNAHIVLQEPPQSPTRLPANAATAPERPLNLLTLSAKSEDALQALTGRYIDHLENASALSAGDLCFTANTGRSVFPQRLCVMAEDTDGLRVGLADFVAGRSNASVFNSVVKRERAPRLAFLFTGQGSQYVGMGRQLYDTEPVFREAIERCAAILDSRLAQPLLQVLYPPEGIESPIDDTAFTQPVIFAIEYALATLWGSWGLTPDIVLGHSVGDYAAACIAGVFTLEEGLHLIAERGRLMGALPRDGAMISVFAEASRVSEAIEPYANQISLAAINAPDRVVVSGARDTLSHALSELQAQGVETRDLQVSHAFHSPLLEPMLANFEAFARRIPFRTPTLPLVCNLTGRRLPSGAIPDATYWRRHCREPVQFASSLEAVLEDSNVVCLEVGPQPVLTSLGQRCTTQPLVWLASLRRGRDDWQVLFRSLCDWYLQGGQVDWAGLDKHHPRQRLLLPFYPFQRKRYWLSNPHLPDPGRHEPPPSVQPDDHDITAPPTAPPVSVADAAATVPDVPKAQARKEQVRETLSEFISNIVGIDPVEIGDRVPFLEMGLDSILLLDAIRVIKERFAVEIKIRQFFEDIPDLVSLIDYIAAHAAPEPIPVQPTSTEDGTIANPVADAVSTTEQAAMPVAADATVMERVINAQLQFMSQQLTALGDAIAKAAPQTGAVANASTNGLPEPPPRQQSEVAVKAAPPTPPAETADPTTPAAAENRSSPLRALNASPQARHGFSARQEQHLQELTTRYTRKTPKSKELAQASRGVLADSRAAFGFRFSTKELLYPITSEQALGSRLTDIDGNTYVDLTMGFGVLLFGNHPQFVTDAVAKEMQRGIQLGPRSDLMQQVANLFTEMTGTERVAFNNSGTEAVMTAVRLARTKTERTRIAIFEGAYHGHADGTLIGGRVQAGQVRSYPMAPGVPQSMADNAIVLEYGAPASLAFLRDHAHDLAAVLVEPVQSRRPGIRPIDFLHDLRRLTAASGTALIFDEMITGFRVHPGGLRHLWGIEADMTTYGKIVGGGLPIGAIAGSREYLDTIDGGMWQYGDRSYPAAEKTYFAGTFSQHPFVMAAALAVLEHLQAEGPALQERLNQRTARLVETLNTWFQDEQLPIHVDSFSSWFLFKSEVDLELFYYHMLVQGVYICEGRSCFLSTAHTEDDLDTVVRAVKNSVNAMRDGGFLPARTKLGAARATLAAEPIEIPLSRAQQQLSILVDLEPEGSLAYHDPTCLRLTGPLRPDLMLRALEAVAARHEALRTVIASEAEVQRVLPEVPVTLPLLDISAQNAAARELATASWLDDVCNRPLDPIAGPVFRAALLKLSENEHLMAFNVHHILVDGWSVGVILRDLGQFYSAYCRGETYHPEPSMPYRNWLRWQKTAEYDDTITAHEAWWLAQFRQPVSPPLWPSAAPRPALKTWNGGRRSLCLDDRLVRTVREYALKRACTVFMTYFAVYATWLHRLTGQDDLVIGTPTAGRDLDGANDMVGYCAHLLPIRTSCSKDMLFSAFLQSVKSALLDAYEHEMYPFSRLIDKLNVRQDPSHSLLVDIVFNFEVPSAPTLHELALESVDCPIRYTAFDLTFSIMERGGQTILDCDYNTDLFDAQTVDRFLAQFHVLLARITDAELPDPLFSSLPPLNTSEKQHVPVVRKREQVLPVPHRSGQETNDTAPRSPVETQLAEIWAEVLNVPSVGIGANFFDELGGHSILGARILSKVRERFGVALPFRTLFEFATIRDFAAKIEAVQTVANTITKTPERIPRLSGEAVPLLSLAQQRLWFLDRLTGPSAVYNMPFAIRLEGTLDVPALEHALIAIAIRHDSFRTAITEVDGESVQLIHATPHVTLPLIALDGTPGETQATELERLLAAEAQRPFDLSQAPLLRTTLVRLSEHVYVLMVTMHHIISDGWSISVFIRELATLYNARINDTIAVLPALPIRYADYAHWQRQYMQGELLAQRLAFWKAHLHGAPTLLELPTDRPRPPIQTYRGRVEHFPLDAEFTHRLHALGKDTGATLFMTLLAGYATLLCRYAGSDDIMIGSVFANRDRSEIESLIGFFVNTLPLRVRLSDNPTTRELTAAVRQICLDAHAHQDLPFERLVDELEPERNLSHSPLFQVVFALQNLPATELELEALTCTEIKSDAAAAKWDLNLSMEERDGVLIGEWEYNTDLFDPPTISRMIGHFRTLLANMCATPDQPVSGLSILTELEHQQLAAWNATAKHYGQPKPLHRLFEEQVTATPDRIALVFQDTTLTYASLNRRANRLASLLRQKGIGPDVPVALYMERSLELVVGLFGVLKAGGAYLPLDPEYPRERLAFMMQDAAAPVILTQQYLKDELPEHQAEVLCLDTFAFDTEAIDTVNEYDPQVAVTDSHAAYIIYTSGSTGMPKGAINTHSAIRNRLLWMQEAYRLDETDRVLQKTPYSFDVSVWEFFWPLITGACLVVADPGGHRDSAYLVHLLREQHVTVLHFVPSMLEVFLEEPALDDTPLPNLRKVICSGEALTGRHRDRFFEQLPGAELHNLYGPTEAAIDVTYRACAPEDEQVQVPIGRPIANMRMHLLDQHLQPVPVGISGELHIAGVGLARGYLRRPELTAEKFIPDPFAQQVGERLYKTGDRVRYLPNGDIDFLGRIDYQVKIRGFRIELGEIEAALETVPGIDRAVVMAQEDGGTLRLVAYLVTADWEAVEAQNPRGHIAQTLPYYMVPSSFVYLDTLPLSPNGKIDRRALPAPGPLGKPQSYAPPTTPEEAILAEIWGHVLGVPRVGIDDSFFELGGDSILSLKILAQATRAGLSMSLQDLFRHGTVRELARIAATGQTTGVTLPPTEPFGLLSDKQRATLPTDVVDAYPLTHLQAGMLFHADLHPETAIYHDVFSYLLQAPLDIEYLQGCLQHVVDRHPVLRTGFLTGITVESLQVIYHQASIELPVEDLSHLLPADRQAVVEAWINAEKQRPFIYTQPPLLRAQVHRCSAETFYLTLSFHHCILDGWSVVSLLAELFHDYFRRLKPSLAPLEPLPEVSFRDFVALERHALGVAEQRRFWAEQLEGFTVTTIPRWPLGARLHEPIPAEVGEHQVTLDADISDGLKTLAAQAGVPIKSVLLAAHCCVLAQLCNQSDIVTGITINGRPEQAGSEHILGLFLNTLPLRLACLSGTWLDLVQDAWKAEQELWPRRHFPLFELQHMMGGQPLFETCFNFTHFHIYQEVHEQTGLEVLDYLGFEKTNFTLTANFGLSHDASEVTLTLSYDPQELIGAQVGDIASYYTKVLNAIATQPEARYETHALLSPAEKHKLLVDVNSTAHPALSFSTFIDAFEARVAEHPDRQAVVAGEAILTYGALNRRANQLAHYLQRLGAGPEVPVGVCMNRTPDLMVALLAVLKAGAAFVPMDPVNPQARLAFMLRDAQVPVLLTRSETVATLPVTQARTVQLDADWEIISREDVTSPARQLSSQHLAYVIYTSGSTGTPKGTLLTHGGLANYLDWCRRQYESCTEDGHGAPVHGSIGFDATLTSLLSPLNVGRAVFLIPEQNELEELAQVLFSPHHFSLVKLTPAHLEVLGQGFNRQRIEQSPGCLVIGGEALHEESLAPWRASFPHTRIYNEYGPTESVVGCCVYDASAPSPLATAVPIGQPSSNIRLYITGAFLQLVPTGTPGELMIGGAQLARGYLGRPALTAERFIPDPLSGEPGTRLYRTGDATRYLPGERTIIEFLGRMDHQVKIRGYRIELGEIEAVLKQHPQVSEAAVLVRKNSSGDQRLAAYVQGMQGETLKSQVLHDFLQERLPDYMVPSVFSYLDAFPLTANGKLDRRALPAPDWTDQLVSFVAPRTQTETLLADIWAQVLGMQRSGIDDDFFECGGHSLLATQLISRIRDAFALDLPLQLLFDAPTPRAFAERVDRAERNTTRPLIRPVSKDEPPPLSFAQQRLWLVEQLRGPSPAYNIPAMIRFEGHLETDVLEQAFQEIVRRHEVLRTNFADLGHGPVQVITPEVRCPMPLLSLEHLPEDQREPEVRRLAAEEAERPFDLAHDPLLRLHLLRLAPASHVLPITVHHIVADGWSIGIFLQELGVLYEAFMQDKPSPLAELSIQYADFARCQREWLDEHVLAAQLDYWREQLRDLPERCEFPPDRPRPQGNTASRASFNHFEFGPTLLADLQALNRREHVTLFMTLLAAFDVVLWYHTGLEDIAVGTDIANRNHSELEGLIGFFVNQLVLRTQLGDNLTFGDLLQQVKAMTLASHAHQDLPFDELVRHLAPDWDLAHTPFFQIKLVLQNASSEAITLPGLETKIVDSVATESKFDLIMNIAETEAGLIGIMDYNRDLYLDATMRRLWRNYEFVLRQVVNHPESRLALLRHDLAAFDQAQQQEHEHSARNKNLQALQGLRSKRNRR</sequence>
<dbReference type="Pfam" id="PF00698">
    <property type="entry name" value="Acyl_transf_1"/>
    <property type="match status" value="1"/>
</dbReference>
<dbReference type="FunFam" id="3.40.50.980:FF:000001">
    <property type="entry name" value="Non-ribosomal peptide synthetase"/>
    <property type="match status" value="2"/>
</dbReference>
<dbReference type="SMART" id="SM00827">
    <property type="entry name" value="PKS_AT"/>
    <property type="match status" value="1"/>
</dbReference>
<evidence type="ECO:0000256" key="10">
    <source>
        <dbReference type="ARBA" id="ARBA00029443"/>
    </source>
</evidence>
<organism evidence="15">
    <name type="scientific">Candidatus Entotheonella serta</name>
    <dbReference type="NCBI Taxonomy" id="1652106"/>
    <lineage>
        <taxon>Bacteria</taxon>
        <taxon>Pseudomonadati</taxon>
        <taxon>Nitrospinota/Tectimicrobiota group</taxon>
        <taxon>Candidatus Tectimicrobiota</taxon>
        <taxon>Candidatus Entotheonellia</taxon>
        <taxon>Candidatus Entotheonellales</taxon>
        <taxon>Candidatus Entotheonellaceae</taxon>
        <taxon>Candidatus Entotheonella</taxon>
    </lineage>
</organism>
<dbReference type="InterPro" id="IPR010071">
    <property type="entry name" value="AA_adenyl_dom"/>
</dbReference>
<evidence type="ECO:0000313" key="15">
    <source>
        <dbReference type="EMBL" id="AVI26390.1"/>
    </source>
</evidence>
<dbReference type="GO" id="GO:0030170">
    <property type="term" value="F:pyridoxal phosphate binding"/>
    <property type="evidence" value="ECO:0007669"/>
    <property type="project" value="InterPro"/>
</dbReference>
<dbReference type="Gene3D" id="1.10.1200.10">
    <property type="entry name" value="ACP-like"/>
    <property type="match status" value="4"/>
</dbReference>
<dbReference type="Pfam" id="PF00668">
    <property type="entry name" value="Condensation"/>
    <property type="match status" value="4"/>
</dbReference>
<dbReference type="PROSITE" id="PS52004">
    <property type="entry name" value="KS3_2"/>
    <property type="match status" value="1"/>
</dbReference>
<dbReference type="GO" id="GO:0031177">
    <property type="term" value="F:phosphopantetheine binding"/>
    <property type="evidence" value="ECO:0007669"/>
    <property type="project" value="InterPro"/>
</dbReference>
<keyword evidence="6" id="KW-0597">Phosphoprotein</keyword>
<accession>A0A2P1AM87</accession>
<evidence type="ECO:0000256" key="9">
    <source>
        <dbReference type="ARBA" id="ARBA00023054"/>
    </source>
</evidence>
<dbReference type="Gene3D" id="2.30.38.10">
    <property type="entry name" value="Luciferase, Domain 3"/>
    <property type="match status" value="2"/>
</dbReference>
<keyword evidence="8" id="KW-0663">Pyridoxal phosphate</keyword>
<dbReference type="Pfam" id="PF22621">
    <property type="entry name" value="CurL-like_PKS_C"/>
    <property type="match status" value="1"/>
</dbReference>
<feature type="compositionally biased region" description="Low complexity" evidence="12">
    <location>
        <begin position="951"/>
        <end position="965"/>
    </location>
</feature>
<dbReference type="FunFam" id="1.10.1200.10:FF:000005">
    <property type="entry name" value="Nonribosomal peptide synthetase 1"/>
    <property type="match status" value="2"/>
</dbReference>
<dbReference type="CDD" id="cd19531">
    <property type="entry name" value="LCL_NRPS-like"/>
    <property type="match status" value="3"/>
</dbReference>